<evidence type="ECO:0000256" key="5">
    <source>
        <dbReference type="SAM" id="Phobius"/>
    </source>
</evidence>
<keyword evidence="3 5" id="KW-1133">Transmembrane helix</keyword>
<organism evidence="6 7">
    <name type="scientific">Rhodopirellula islandica</name>
    <dbReference type="NCBI Taxonomy" id="595434"/>
    <lineage>
        <taxon>Bacteria</taxon>
        <taxon>Pseudomonadati</taxon>
        <taxon>Planctomycetota</taxon>
        <taxon>Planctomycetia</taxon>
        <taxon>Pirellulales</taxon>
        <taxon>Pirellulaceae</taxon>
        <taxon>Rhodopirellula</taxon>
    </lineage>
</organism>
<evidence type="ECO:0000256" key="4">
    <source>
        <dbReference type="ARBA" id="ARBA00023136"/>
    </source>
</evidence>
<accession>A0A0J1EPZ2</accession>
<protein>
    <recommendedName>
        <fullName evidence="8">Transmembrane protein</fullName>
    </recommendedName>
</protein>
<dbReference type="STRING" id="595434.RISK_000632"/>
<evidence type="ECO:0000313" key="7">
    <source>
        <dbReference type="Proteomes" id="UP000036367"/>
    </source>
</evidence>
<evidence type="ECO:0000313" key="6">
    <source>
        <dbReference type="EMBL" id="KLU07554.1"/>
    </source>
</evidence>
<dbReference type="GO" id="GO:0016020">
    <property type="term" value="C:membrane"/>
    <property type="evidence" value="ECO:0007669"/>
    <property type="project" value="UniProtKB-SubCell"/>
</dbReference>
<proteinExistence type="predicted"/>
<keyword evidence="7" id="KW-1185">Reference proteome</keyword>
<reference evidence="6" key="1">
    <citation type="submission" date="2015-05" db="EMBL/GenBank/DDBJ databases">
        <title>Permanent draft genome of Rhodopirellula islandicus K833.</title>
        <authorList>
            <person name="Kizina J."/>
            <person name="Richter M."/>
            <person name="Glockner F.O."/>
            <person name="Harder J."/>
        </authorList>
    </citation>
    <scope>NUCLEOTIDE SEQUENCE [LARGE SCALE GENOMIC DNA]</scope>
    <source>
        <strain evidence="6">K833</strain>
    </source>
</reference>
<dbReference type="EMBL" id="LECT01000006">
    <property type="protein sequence ID" value="KLU07554.1"/>
    <property type="molecule type" value="Genomic_DNA"/>
</dbReference>
<evidence type="ECO:0000256" key="2">
    <source>
        <dbReference type="ARBA" id="ARBA00022692"/>
    </source>
</evidence>
<feature type="transmembrane region" description="Helical" evidence="5">
    <location>
        <begin position="201"/>
        <end position="219"/>
    </location>
</feature>
<name>A0A0J1EPZ2_RHOIS</name>
<evidence type="ECO:0000256" key="1">
    <source>
        <dbReference type="ARBA" id="ARBA00004370"/>
    </source>
</evidence>
<dbReference type="InterPro" id="IPR044890">
    <property type="entry name" value="TMEM14_sf"/>
</dbReference>
<evidence type="ECO:0008006" key="8">
    <source>
        <dbReference type="Google" id="ProtNLM"/>
    </source>
</evidence>
<comment type="caution">
    <text evidence="6">The sequence shown here is derived from an EMBL/GenBank/DDBJ whole genome shotgun (WGS) entry which is preliminary data.</text>
</comment>
<keyword evidence="2 5" id="KW-0812">Transmembrane</keyword>
<dbReference type="AlphaFoldDB" id="A0A0J1EPZ2"/>
<dbReference type="Gene3D" id="1.10.10.1740">
    <property type="entry name" value="Transmembrane protein 14-like"/>
    <property type="match status" value="1"/>
</dbReference>
<sequence length="220" mass="23380">MSAYLHARRPWQGSSESEFCETSWSRDKLSLLGPSEGGRFRDSFGAAFGWGASQEPVPKRNPAGVRTKPLSRACVWLVPWGSHTTIRQKAACVVGSVSKPLNPGCRTSPFELKETCVDFPAIVTAIFGAFVVFGGVMGYVKAKSKASLIAGGITGGLLLLSAFLMARGITAGAILGIVVSLLLIGQFGPSLAKKFKVMPNLLVVILGLITLGTLVFSFFR</sequence>
<evidence type="ECO:0000256" key="3">
    <source>
        <dbReference type="ARBA" id="ARBA00022989"/>
    </source>
</evidence>
<dbReference type="PANTHER" id="PTHR12668:SF43">
    <property type="entry name" value="TRANSMEMBRANE PROTEIN 14 HOMOLOG"/>
    <property type="match status" value="1"/>
</dbReference>
<comment type="subcellular location">
    <subcellularLocation>
        <location evidence="1">Membrane</location>
    </subcellularLocation>
</comment>
<feature type="transmembrane region" description="Helical" evidence="5">
    <location>
        <begin position="119"/>
        <end position="140"/>
    </location>
</feature>
<feature type="transmembrane region" description="Helical" evidence="5">
    <location>
        <begin position="171"/>
        <end position="189"/>
    </location>
</feature>
<dbReference type="Proteomes" id="UP000036367">
    <property type="component" value="Unassembled WGS sequence"/>
</dbReference>
<dbReference type="InterPro" id="IPR005349">
    <property type="entry name" value="TMEM14"/>
</dbReference>
<dbReference type="PANTHER" id="PTHR12668">
    <property type="entry name" value="TRANSMEMBRANE PROTEIN 14, 15"/>
    <property type="match status" value="1"/>
</dbReference>
<gene>
    <name evidence="6" type="ORF">RISK_000632</name>
</gene>
<dbReference type="Pfam" id="PF03647">
    <property type="entry name" value="Tmemb_14"/>
    <property type="match status" value="1"/>
</dbReference>
<keyword evidence="4 5" id="KW-0472">Membrane</keyword>
<feature type="transmembrane region" description="Helical" evidence="5">
    <location>
        <begin position="147"/>
        <end position="165"/>
    </location>
</feature>
<dbReference type="PATRIC" id="fig|595434.4.peg.612"/>